<gene>
    <name evidence="4" type="ORF">E4099_04245</name>
</gene>
<feature type="region of interest" description="Disordered" evidence="1">
    <location>
        <begin position="720"/>
        <end position="742"/>
    </location>
</feature>
<evidence type="ECO:0000313" key="4">
    <source>
        <dbReference type="EMBL" id="TGB16989.1"/>
    </source>
</evidence>
<dbReference type="OrthoDB" id="1273722at2"/>
<organism evidence="4 5">
    <name type="scientific">Streptomyces palmae</name>
    <dbReference type="NCBI Taxonomy" id="1701085"/>
    <lineage>
        <taxon>Bacteria</taxon>
        <taxon>Bacillati</taxon>
        <taxon>Actinomycetota</taxon>
        <taxon>Actinomycetes</taxon>
        <taxon>Kitasatosporales</taxon>
        <taxon>Streptomycetaceae</taxon>
        <taxon>Streptomyces</taxon>
    </lineage>
</organism>
<evidence type="ECO:0000256" key="1">
    <source>
        <dbReference type="SAM" id="MobiDB-lite"/>
    </source>
</evidence>
<dbReference type="InterPro" id="IPR023809">
    <property type="entry name" value="Thiopep_bacteriocin_synth_dom"/>
</dbReference>
<dbReference type="EMBL" id="SRID01000021">
    <property type="protein sequence ID" value="TGB16989.1"/>
    <property type="molecule type" value="Genomic_DNA"/>
</dbReference>
<dbReference type="Pfam" id="PF04738">
    <property type="entry name" value="Lant_dehydr_N"/>
    <property type="match status" value="1"/>
</dbReference>
<dbReference type="NCBIfam" id="TIGR03891">
    <property type="entry name" value="thiopep_ocin"/>
    <property type="match status" value="1"/>
</dbReference>
<dbReference type="InterPro" id="IPR006827">
    <property type="entry name" value="Lant_deHydtase_N"/>
</dbReference>
<evidence type="ECO:0000259" key="3">
    <source>
        <dbReference type="Pfam" id="PF14028"/>
    </source>
</evidence>
<evidence type="ECO:0000259" key="2">
    <source>
        <dbReference type="Pfam" id="PF04738"/>
    </source>
</evidence>
<dbReference type="AlphaFoldDB" id="A0A4Z0HC14"/>
<feature type="domain" description="Lantibiotic dehydratase N-terminal" evidence="2">
    <location>
        <begin position="41"/>
        <end position="678"/>
    </location>
</feature>
<reference evidence="4 5" key="1">
    <citation type="submission" date="2019-03" db="EMBL/GenBank/DDBJ databases">
        <authorList>
            <person name="Gonzalez-Pimentel J.L."/>
        </authorList>
    </citation>
    <scope>NUCLEOTIDE SEQUENCE [LARGE SCALE GENOMIC DNA]</scope>
    <source>
        <strain evidence="4 5">JCM 31289</strain>
    </source>
</reference>
<sequence>MRDDHYAPQDCLFVRTTAMPRSTPGGRPLGDSAAQVRAATADPLFREALHIASGSLADSLDRLDAGAELGAKRLRRTALAVSRYALRAETRPTPFGLFAGVAPARAADTTRVRLSGPGRKAVRLDAAWLTQRVAAWLELPEVRRGVDVVSSDLCRTRGERLVIPGNGAEASVRNTALVTWACRRTTRPVGYAVLLEQALAAFPRLTSDQVDAVLLQLVRHGFLLTSITPQDLDEALLDRIAAALAPVPAAQEQLASLRAALDAYAAAKPGEGLPAWRDLRRLTDPEGTAARPPVHVDLRVDAELRVSRAVTEEAARYASAMWELSGDWQAHAYLRAYRDRFLEAYGTEGVVPLGRLVDPHRGIGFPSGYGTRADAESTARGQSEQLPKERRLLTHDLVQEALLSGDDEVRLTPALIDRLAAGRKAGAHVPPPRSLELCFHLLARSEQAVDRGDFRLLAPVYAGSLLAGATVGRFAELVGMEDDLASLLAGLGDDETVPAQVVYRPHTVRGLNMAQVPRLLPHRIPVGVYADRDAPGTLDWRRLLVSLGPFGLRLTLPEDGREVLPVVPHVLAMDREAPSVARLLVELASVRARTWTGWNWCGLEGLPYLPRVSYGRVTVFPRRWVPDRHLREAAQAPAGWDAAVAAWRDRYRVPREVNLARWDRMYRVDLEERWQREVFRREVRDGGSLAIMEDLTDGGRALGWSGGHGTELVVPLTRSTAPVRRQETAGRPRRPVPRPTDHELAHLPGEEWLYARFAASEDTHDELLHSGLPGLLREVGEHLRSWHYIRYRDPEPHIRLRLHGGAEALRTAVLPRLAAVSREWQETGMVQGMVLDTYRPETDRYGGPAALPHAERMFCVDSQSALAQIGMRARGALNLPAPVLTALNHALLLESLGDWDWSAWISRALPKGTAHAVYRTHQEQARSLIVPGRTARSAAAVLGAPLAALWSTTPETRAYGALLLSDGGRAPGGEQHAEAVMSLLHMQHNRLRGIDRTGEDAGYAVLRGVARDHQGRLAHAQDREENG</sequence>
<dbReference type="Pfam" id="PF14028">
    <property type="entry name" value="Lant_dehydr_C"/>
    <property type="match status" value="1"/>
</dbReference>
<keyword evidence="5" id="KW-1185">Reference proteome</keyword>
<dbReference type="Proteomes" id="UP000297948">
    <property type="component" value="Unassembled WGS sequence"/>
</dbReference>
<dbReference type="RefSeq" id="WP_135337563.1">
    <property type="nucleotide sequence ID" value="NZ_JBHLTX010000022.1"/>
</dbReference>
<feature type="domain" description="Thiopeptide-type bacteriocin biosynthesis" evidence="3">
    <location>
        <begin position="752"/>
        <end position="1007"/>
    </location>
</feature>
<comment type="caution">
    <text evidence="4">The sequence shown here is derived from an EMBL/GenBank/DDBJ whole genome shotgun (WGS) entry which is preliminary data.</text>
</comment>
<evidence type="ECO:0000313" key="5">
    <source>
        <dbReference type="Proteomes" id="UP000297948"/>
    </source>
</evidence>
<protein>
    <submittedName>
        <fullName evidence="4">Lantibiotic dehydratase</fullName>
    </submittedName>
</protein>
<name>A0A4Z0HC14_9ACTN</name>
<accession>A0A4Z0HC14</accession>
<proteinExistence type="predicted"/>